<proteinExistence type="predicted"/>
<protein>
    <recommendedName>
        <fullName evidence="1">DinB-like domain-containing protein</fullName>
    </recommendedName>
</protein>
<comment type="caution">
    <text evidence="2">The sequence shown here is derived from an EMBL/GenBank/DDBJ whole genome shotgun (WGS) entry which is preliminary data.</text>
</comment>
<keyword evidence="3" id="KW-1185">Reference proteome</keyword>
<dbReference type="InterPro" id="IPR024775">
    <property type="entry name" value="DinB-like"/>
</dbReference>
<reference evidence="2 3" key="1">
    <citation type="submission" date="2018-03" db="EMBL/GenBank/DDBJ databases">
        <title>Adhaeribacter sp. HMF7605 Genome sequencing and assembly.</title>
        <authorList>
            <person name="Kang H."/>
            <person name="Kang J."/>
            <person name="Cha I."/>
            <person name="Kim H."/>
            <person name="Joh K."/>
        </authorList>
    </citation>
    <scope>NUCLEOTIDE SEQUENCE [LARGE SCALE GENOMIC DNA]</scope>
    <source>
        <strain evidence="2 3">HMF7605</strain>
    </source>
</reference>
<dbReference type="RefSeq" id="WP_106926203.1">
    <property type="nucleotide sequence ID" value="NZ_PYFT01000001.1"/>
</dbReference>
<dbReference type="Pfam" id="PF12867">
    <property type="entry name" value="DinB_2"/>
    <property type="match status" value="1"/>
</dbReference>
<dbReference type="EMBL" id="PYFT01000001">
    <property type="protein sequence ID" value="PSR52511.1"/>
    <property type="molecule type" value="Genomic_DNA"/>
</dbReference>
<gene>
    <name evidence="2" type="ORF">AHMF7605_02715</name>
</gene>
<name>A0A2T2YAE9_9BACT</name>
<dbReference type="SUPFAM" id="SSF109854">
    <property type="entry name" value="DinB/YfiT-like putative metalloenzymes"/>
    <property type="match status" value="1"/>
</dbReference>
<evidence type="ECO:0000313" key="2">
    <source>
        <dbReference type="EMBL" id="PSR52511.1"/>
    </source>
</evidence>
<dbReference type="OrthoDB" id="9796039at2"/>
<evidence type="ECO:0000313" key="3">
    <source>
        <dbReference type="Proteomes" id="UP000240357"/>
    </source>
</evidence>
<dbReference type="InterPro" id="IPR034660">
    <property type="entry name" value="DinB/YfiT-like"/>
</dbReference>
<dbReference type="Gene3D" id="1.20.120.450">
    <property type="entry name" value="dinb family like domain"/>
    <property type="match status" value="1"/>
</dbReference>
<sequence length="183" mass="21143">MEHQQYPIGRFQPKSDYTRPEILALLQWLEQAPARYEELLTCLSETDLAQTYRPGSWTVRQLTHHVADIHSLNFLRFKKALTELNYEATLIQMNDWAALPDSEQAPIQGSLLVFKGVNQRLIYLVNGLDESTLGKTIYHPARQINLSLKQLFYMATWHVAHHFGHIELALGKQPQEFKVNSDS</sequence>
<feature type="domain" description="DinB-like" evidence="1">
    <location>
        <begin position="29"/>
        <end position="166"/>
    </location>
</feature>
<dbReference type="AlphaFoldDB" id="A0A2T2YAE9"/>
<dbReference type="Proteomes" id="UP000240357">
    <property type="component" value="Unassembled WGS sequence"/>
</dbReference>
<accession>A0A2T2YAE9</accession>
<organism evidence="2 3">
    <name type="scientific">Adhaeribacter arboris</name>
    <dbReference type="NCBI Taxonomy" id="2072846"/>
    <lineage>
        <taxon>Bacteria</taxon>
        <taxon>Pseudomonadati</taxon>
        <taxon>Bacteroidota</taxon>
        <taxon>Cytophagia</taxon>
        <taxon>Cytophagales</taxon>
        <taxon>Hymenobacteraceae</taxon>
        <taxon>Adhaeribacter</taxon>
    </lineage>
</organism>
<evidence type="ECO:0000259" key="1">
    <source>
        <dbReference type="Pfam" id="PF12867"/>
    </source>
</evidence>